<dbReference type="GO" id="GO:0071973">
    <property type="term" value="P:bacterial-type flagellum-dependent cell motility"/>
    <property type="evidence" value="ECO:0007669"/>
    <property type="project" value="InterPro"/>
</dbReference>
<dbReference type="KEGG" id="daf:Desaf_1839"/>
<keyword evidence="6" id="KW-0282">Flagellum</keyword>
<dbReference type="PRINTS" id="PR01006">
    <property type="entry name" value="FLGHOOKFLIE"/>
</dbReference>
<dbReference type="InterPro" id="IPR001624">
    <property type="entry name" value="FliE"/>
</dbReference>
<accession>F3Z2D2</accession>
<keyword evidence="6" id="KW-0969">Cilium</keyword>
<sequence>MSVSNVAMKAYSKALDAHKEAEKKALGSASYNPDAESGFTKTMNASLKKVNDLQLEKNSMVEAFASGENQNVHELMIQIQKAGLAINMTSAVRNKIMTAYQEIMRMNF</sequence>
<evidence type="ECO:0000313" key="6">
    <source>
        <dbReference type="EMBL" id="EGJ50172.1"/>
    </source>
</evidence>
<dbReference type="PANTHER" id="PTHR34653:SF1">
    <property type="entry name" value="FLAGELLAR HOOK-BASAL BODY COMPLEX PROTEIN FLIE"/>
    <property type="match status" value="1"/>
</dbReference>
<evidence type="ECO:0000313" key="7">
    <source>
        <dbReference type="Proteomes" id="UP000007844"/>
    </source>
</evidence>
<dbReference type="GO" id="GO:0005198">
    <property type="term" value="F:structural molecule activity"/>
    <property type="evidence" value="ECO:0007669"/>
    <property type="project" value="UniProtKB-UniRule"/>
</dbReference>
<evidence type="ECO:0000256" key="5">
    <source>
        <dbReference type="NCBIfam" id="TIGR00205"/>
    </source>
</evidence>
<dbReference type="Pfam" id="PF02049">
    <property type="entry name" value="FliE"/>
    <property type="match status" value="1"/>
</dbReference>
<dbReference type="GO" id="GO:0003774">
    <property type="term" value="F:cytoskeletal motor activity"/>
    <property type="evidence" value="ECO:0007669"/>
    <property type="project" value="InterPro"/>
</dbReference>
<dbReference type="PANTHER" id="PTHR34653">
    <property type="match status" value="1"/>
</dbReference>
<evidence type="ECO:0000256" key="2">
    <source>
        <dbReference type="ARBA" id="ARBA00009272"/>
    </source>
</evidence>
<comment type="subcellular location">
    <subcellularLocation>
        <location evidence="1 4">Bacterial flagellum basal body</location>
    </subcellularLocation>
</comment>
<dbReference type="Proteomes" id="UP000007844">
    <property type="component" value="Chromosome"/>
</dbReference>
<protein>
    <recommendedName>
        <fullName evidence="4 5">Flagellar hook-basal body complex protein FliE</fullName>
    </recommendedName>
</protein>
<evidence type="ECO:0000256" key="1">
    <source>
        <dbReference type="ARBA" id="ARBA00004117"/>
    </source>
</evidence>
<name>F3Z2D2_DESAF</name>
<dbReference type="EMBL" id="CP003221">
    <property type="protein sequence ID" value="EGJ50172.1"/>
    <property type="molecule type" value="Genomic_DNA"/>
</dbReference>
<dbReference type="RefSeq" id="WP_014259929.1">
    <property type="nucleotide sequence ID" value="NC_016629.1"/>
</dbReference>
<dbReference type="eggNOG" id="COG1677">
    <property type="taxonomic scope" value="Bacteria"/>
</dbReference>
<keyword evidence="6" id="KW-0966">Cell projection</keyword>
<evidence type="ECO:0000256" key="4">
    <source>
        <dbReference type="HAMAP-Rule" id="MF_00724"/>
    </source>
</evidence>
<comment type="similarity">
    <text evidence="2 4">Belongs to the FliE family.</text>
</comment>
<dbReference type="NCBIfam" id="TIGR00205">
    <property type="entry name" value="fliE"/>
    <property type="match status" value="1"/>
</dbReference>
<dbReference type="HOGENOM" id="CLU_147249_3_4_7"/>
<evidence type="ECO:0000256" key="3">
    <source>
        <dbReference type="ARBA" id="ARBA00023143"/>
    </source>
</evidence>
<dbReference type="AlphaFoldDB" id="F3Z2D2"/>
<dbReference type="STRING" id="690850.Desaf_1839"/>
<dbReference type="GO" id="GO:0009425">
    <property type="term" value="C:bacterial-type flagellum basal body"/>
    <property type="evidence" value="ECO:0007669"/>
    <property type="project" value="UniProtKB-SubCell"/>
</dbReference>
<reference evidence="6 7" key="1">
    <citation type="journal article" date="2011" name="J. Bacteriol.">
        <title>Genome sequence of the mercury-methylating and pleomorphic Desulfovibrio africanus Strain Walvis Bay.</title>
        <authorList>
            <person name="Brown S.D."/>
            <person name="Wall J.D."/>
            <person name="Kucken A.M."/>
            <person name="Gilmour C.C."/>
            <person name="Podar M."/>
            <person name="Brandt C.C."/>
            <person name="Teshima H."/>
            <person name="Detter J.C."/>
            <person name="Han C.S."/>
            <person name="Land M.L."/>
            <person name="Lucas S."/>
            <person name="Han J."/>
            <person name="Pennacchio L."/>
            <person name="Nolan M."/>
            <person name="Pitluck S."/>
            <person name="Woyke T."/>
            <person name="Goodwin L."/>
            <person name="Palumbo A.V."/>
            <person name="Elias D.A."/>
        </authorList>
    </citation>
    <scope>NUCLEOTIDE SEQUENCE [LARGE SCALE GENOMIC DNA]</scope>
    <source>
        <strain evidence="6 7">Walvis Bay</strain>
    </source>
</reference>
<gene>
    <name evidence="4" type="primary">fliE</name>
    <name evidence="6" type="ORF">Desaf_1839</name>
</gene>
<keyword evidence="3 4" id="KW-0975">Bacterial flagellum</keyword>
<proteinExistence type="inferred from homology"/>
<keyword evidence="7" id="KW-1185">Reference proteome</keyword>
<organism evidence="6 7">
    <name type="scientific">Desulfocurvibacter africanus subsp. africanus str. Walvis Bay</name>
    <dbReference type="NCBI Taxonomy" id="690850"/>
    <lineage>
        <taxon>Bacteria</taxon>
        <taxon>Pseudomonadati</taxon>
        <taxon>Thermodesulfobacteriota</taxon>
        <taxon>Desulfovibrionia</taxon>
        <taxon>Desulfovibrionales</taxon>
        <taxon>Desulfovibrionaceae</taxon>
        <taxon>Desulfocurvibacter</taxon>
    </lineage>
</organism>
<dbReference type="HAMAP" id="MF_00724">
    <property type="entry name" value="FliE"/>
    <property type="match status" value="1"/>
</dbReference>